<protein>
    <submittedName>
        <fullName evidence="2">Uncharacterized protein</fullName>
    </submittedName>
</protein>
<sequence length="165" mass="18360">MAAPSFNQPVTSEHLTSLWTQMCQVNNSSRLSRAQIGRKLAKPCSMAADKNLGMIGLASYWLYAVREAMEEFIPTPSQLLEVFHVFHRKTPLEKAFYIPPPNARERNADVNNRLEWPGSPKSSKTFVTRSPPGVLERKGGVTEPLGALTQRPATRVSTILVKKAN</sequence>
<keyword evidence="3" id="KW-1185">Reference proteome</keyword>
<feature type="region of interest" description="Disordered" evidence="1">
    <location>
        <begin position="114"/>
        <end position="141"/>
    </location>
</feature>
<evidence type="ECO:0000313" key="3">
    <source>
        <dbReference type="Proteomes" id="UP000298030"/>
    </source>
</evidence>
<gene>
    <name evidence="2" type="ORF">FA13DRAFT_1801491</name>
</gene>
<name>A0A4Y7SDX6_COPMI</name>
<evidence type="ECO:0000313" key="2">
    <source>
        <dbReference type="EMBL" id="TEB19985.1"/>
    </source>
</evidence>
<dbReference type="EMBL" id="QPFP01000160">
    <property type="protein sequence ID" value="TEB19985.1"/>
    <property type="molecule type" value="Genomic_DNA"/>
</dbReference>
<comment type="caution">
    <text evidence="2">The sequence shown here is derived from an EMBL/GenBank/DDBJ whole genome shotgun (WGS) entry which is preliminary data.</text>
</comment>
<reference evidence="2 3" key="1">
    <citation type="journal article" date="2019" name="Nat. Ecol. Evol.">
        <title>Megaphylogeny resolves global patterns of mushroom evolution.</title>
        <authorList>
            <person name="Varga T."/>
            <person name="Krizsan K."/>
            <person name="Foldi C."/>
            <person name="Dima B."/>
            <person name="Sanchez-Garcia M."/>
            <person name="Sanchez-Ramirez S."/>
            <person name="Szollosi G.J."/>
            <person name="Szarkandi J.G."/>
            <person name="Papp V."/>
            <person name="Albert L."/>
            <person name="Andreopoulos W."/>
            <person name="Angelini C."/>
            <person name="Antonin V."/>
            <person name="Barry K.W."/>
            <person name="Bougher N.L."/>
            <person name="Buchanan P."/>
            <person name="Buyck B."/>
            <person name="Bense V."/>
            <person name="Catcheside P."/>
            <person name="Chovatia M."/>
            <person name="Cooper J."/>
            <person name="Damon W."/>
            <person name="Desjardin D."/>
            <person name="Finy P."/>
            <person name="Geml J."/>
            <person name="Haridas S."/>
            <person name="Hughes K."/>
            <person name="Justo A."/>
            <person name="Karasinski D."/>
            <person name="Kautmanova I."/>
            <person name="Kiss B."/>
            <person name="Kocsube S."/>
            <person name="Kotiranta H."/>
            <person name="LaButti K.M."/>
            <person name="Lechner B.E."/>
            <person name="Liimatainen K."/>
            <person name="Lipzen A."/>
            <person name="Lukacs Z."/>
            <person name="Mihaltcheva S."/>
            <person name="Morgado L.N."/>
            <person name="Niskanen T."/>
            <person name="Noordeloos M.E."/>
            <person name="Ohm R.A."/>
            <person name="Ortiz-Santana B."/>
            <person name="Ovrebo C."/>
            <person name="Racz N."/>
            <person name="Riley R."/>
            <person name="Savchenko A."/>
            <person name="Shiryaev A."/>
            <person name="Soop K."/>
            <person name="Spirin V."/>
            <person name="Szebenyi C."/>
            <person name="Tomsovsky M."/>
            <person name="Tulloss R.E."/>
            <person name="Uehling J."/>
            <person name="Grigoriev I.V."/>
            <person name="Vagvolgyi C."/>
            <person name="Papp T."/>
            <person name="Martin F.M."/>
            <person name="Miettinen O."/>
            <person name="Hibbett D.S."/>
            <person name="Nagy L.G."/>
        </authorList>
    </citation>
    <scope>NUCLEOTIDE SEQUENCE [LARGE SCALE GENOMIC DNA]</scope>
    <source>
        <strain evidence="2 3">FP101781</strain>
    </source>
</reference>
<accession>A0A4Y7SDX6</accession>
<dbReference type="Proteomes" id="UP000298030">
    <property type="component" value="Unassembled WGS sequence"/>
</dbReference>
<evidence type="ECO:0000256" key="1">
    <source>
        <dbReference type="SAM" id="MobiDB-lite"/>
    </source>
</evidence>
<organism evidence="2 3">
    <name type="scientific">Coprinellus micaceus</name>
    <name type="common">Glistening ink-cap mushroom</name>
    <name type="synonym">Coprinus micaceus</name>
    <dbReference type="NCBI Taxonomy" id="71717"/>
    <lineage>
        <taxon>Eukaryota</taxon>
        <taxon>Fungi</taxon>
        <taxon>Dikarya</taxon>
        <taxon>Basidiomycota</taxon>
        <taxon>Agaricomycotina</taxon>
        <taxon>Agaricomycetes</taxon>
        <taxon>Agaricomycetidae</taxon>
        <taxon>Agaricales</taxon>
        <taxon>Agaricineae</taxon>
        <taxon>Psathyrellaceae</taxon>
        <taxon>Coprinellus</taxon>
    </lineage>
</organism>
<dbReference type="AlphaFoldDB" id="A0A4Y7SDX6"/>
<proteinExistence type="predicted"/>